<comment type="caution">
    <text evidence="5">The sequence shown here is derived from an EMBL/GenBank/DDBJ whole genome shotgun (WGS) entry which is preliminary data.</text>
</comment>
<dbReference type="Gene3D" id="3.40.225.10">
    <property type="entry name" value="Class II aldolase/adducin N-terminal domain"/>
    <property type="match status" value="1"/>
</dbReference>
<reference evidence="5 6" key="1">
    <citation type="submission" date="2017-01" db="EMBL/GenBank/DDBJ databases">
        <title>The recent genome duplication of the halophilic yeast Hortaea werneckii: insights from long-read sequencing.</title>
        <authorList>
            <person name="Sinha S."/>
            <person name="Flibotte S."/>
            <person name="Neira M."/>
            <person name="Lenassi M."/>
            <person name="Gostincar C."/>
            <person name="Stajich J.E."/>
            <person name="Nislow C.E."/>
        </authorList>
    </citation>
    <scope>NUCLEOTIDE SEQUENCE [LARGE SCALE GENOMIC DNA]</scope>
    <source>
        <strain evidence="5 6">EXF-2000</strain>
    </source>
</reference>
<dbReference type="GO" id="GO:0016832">
    <property type="term" value="F:aldehyde-lyase activity"/>
    <property type="evidence" value="ECO:0007669"/>
    <property type="project" value="TreeGrafter"/>
</dbReference>
<feature type="domain" description="Class II aldolase/adducin N-terminal" evidence="4">
    <location>
        <begin position="78"/>
        <end position="295"/>
    </location>
</feature>
<name>A0A1Z5TVB3_HORWE</name>
<dbReference type="Pfam" id="PF00596">
    <property type="entry name" value="Aldolase_II"/>
    <property type="match status" value="1"/>
</dbReference>
<proteinExistence type="predicted"/>
<keyword evidence="6" id="KW-1185">Reference proteome</keyword>
<keyword evidence="1" id="KW-0479">Metal-binding</keyword>
<dbReference type="GO" id="GO:0019323">
    <property type="term" value="P:pentose catabolic process"/>
    <property type="evidence" value="ECO:0007669"/>
    <property type="project" value="TreeGrafter"/>
</dbReference>
<dbReference type="STRING" id="1157616.A0A1Z5TVB3"/>
<dbReference type="GO" id="GO:0005829">
    <property type="term" value="C:cytosol"/>
    <property type="evidence" value="ECO:0007669"/>
    <property type="project" value="TreeGrafter"/>
</dbReference>
<evidence type="ECO:0000256" key="1">
    <source>
        <dbReference type="ARBA" id="ARBA00022723"/>
    </source>
</evidence>
<dbReference type="SMART" id="SM01007">
    <property type="entry name" value="Aldolase_II"/>
    <property type="match status" value="1"/>
</dbReference>
<dbReference type="InterPro" id="IPR001303">
    <property type="entry name" value="Aldolase_II/adducin_N"/>
</dbReference>
<evidence type="ECO:0000313" key="6">
    <source>
        <dbReference type="Proteomes" id="UP000194280"/>
    </source>
</evidence>
<gene>
    <name evidence="5" type="ORF">BTJ68_00064</name>
</gene>
<sequence>MLNQLQPSLSTPPRQQGRSPKFTTWNIVHRFQTNIAGTHNLSLLFIKVLCKHRERTMGEEQRSALLRASKPPPKELFSTLITANHILHYHDVVDAYGHISVRNPQDPNNFFMSRSLAPALVSKREDLEEYRVSDASPINKDAPKGYAERYIHSEIYKKYKGINSVVHAHAEAVLPFSVGSIPLRPVFHMGGVMGVQCPVFDIAQHYKSSDALHSMLVTNEHLGAGLAAAFNPTTMLSRGTNLLRSFVTSQPEVPPDVPPSPTVLMRGHGFACVGTTIEEAVYRAIYTCVNARVQTQSLLMQGTYNIGLVGERFGGGDKETGPAKHEDIKYLSDREAKDSWSAIQGTADRPWNSWCAEVANSSLYHNDLGPPPGA</sequence>
<evidence type="ECO:0000256" key="3">
    <source>
        <dbReference type="SAM" id="MobiDB-lite"/>
    </source>
</evidence>
<dbReference type="AlphaFoldDB" id="A0A1Z5TVB3"/>
<evidence type="ECO:0000256" key="2">
    <source>
        <dbReference type="ARBA" id="ARBA00023239"/>
    </source>
</evidence>
<dbReference type="InParanoid" id="A0A1Z5TVB3"/>
<dbReference type="Proteomes" id="UP000194280">
    <property type="component" value="Unassembled WGS sequence"/>
</dbReference>
<dbReference type="OrthoDB" id="2932980at2759"/>
<feature type="region of interest" description="Disordered" evidence="3">
    <location>
        <begin position="1"/>
        <end position="20"/>
    </location>
</feature>
<evidence type="ECO:0000259" key="4">
    <source>
        <dbReference type="SMART" id="SM01007"/>
    </source>
</evidence>
<protein>
    <recommendedName>
        <fullName evidence="4">Class II aldolase/adducin N-terminal domain-containing protein</fullName>
    </recommendedName>
</protein>
<dbReference type="VEuPathDB" id="FungiDB:BTJ68_00064"/>
<dbReference type="EMBL" id="MUNK01000001">
    <property type="protein sequence ID" value="OTA39851.1"/>
    <property type="molecule type" value="Genomic_DNA"/>
</dbReference>
<organism evidence="5 6">
    <name type="scientific">Hortaea werneckii EXF-2000</name>
    <dbReference type="NCBI Taxonomy" id="1157616"/>
    <lineage>
        <taxon>Eukaryota</taxon>
        <taxon>Fungi</taxon>
        <taxon>Dikarya</taxon>
        <taxon>Ascomycota</taxon>
        <taxon>Pezizomycotina</taxon>
        <taxon>Dothideomycetes</taxon>
        <taxon>Dothideomycetidae</taxon>
        <taxon>Mycosphaerellales</taxon>
        <taxon>Teratosphaeriaceae</taxon>
        <taxon>Hortaea</taxon>
    </lineage>
</organism>
<dbReference type="PANTHER" id="PTHR22789:SF0">
    <property type="entry name" value="3-OXO-TETRONATE 4-PHOSPHATE DECARBOXYLASE-RELATED"/>
    <property type="match status" value="1"/>
</dbReference>
<dbReference type="GO" id="GO:0046872">
    <property type="term" value="F:metal ion binding"/>
    <property type="evidence" value="ECO:0007669"/>
    <property type="project" value="UniProtKB-KW"/>
</dbReference>
<dbReference type="PANTHER" id="PTHR22789">
    <property type="entry name" value="FUCULOSE PHOSPHATE ALDOLASE"/>
    <property type="match status" value="1"/>
</dbReference>
<accession>A0A1Z5TVB3</accession>
<evidence type="ECO:0000313" key="5">
    <source>
        <dbReference type="EMBL" id="OTA39851.1"/>
    </source>
</evidence>
<keyword evidence="2" id="KW-0456">Lyase</keyword>
<dbReference type="SUPFAM" id="SSF53639">
    <property type="entry name" value="AraD/HMP-PK domain-like"/>
    <property type="match status" value="1"/>
</dbReference>
<dbReference type="InterPro" id="IPR050197">
    <property type="entry name" value="Aldolase_class_II_sugar_metab"/>
</dbReference>
<dbReference type="InterPro" id="IPR036409">
    <property type="entry name" value="Aldolase_II/adducin_N_sf"/>
</dbReference>